<dbReference type="PANTHER" id="PTHR46033">
    <property type="entry name" value="PROTEIN MAIN-LIKE 2"/>
    <property type="match status" value="1"/>
</dbReference>
<feature type="region of interest" description="Disordered" evidence="1">
    <location>
        <begin position="745"/>
        <end position="774"/>
    </location>
</feature>
<sequence>MVVEGLYNVDDGRRILVRTECWLKKNGTNARILLCSRRIPLPLSQIEINQISPEGSVRVYRSGVLTSYERKRPYLNSRGNGGKPDQDPMVPSSRVKMFDWRRPPSLSCIEPSEEDIWLEIDAYDLSQSASTSDRLYWHNEMLIDRDIYDGIFTRSPRMPHFDSDMPVGHDPADWIITHRLRCTDGASLEKIIEGLSYGDQEILQPAADLAESTGAIRLLNYRLLHHEIEEPHHDPVFGSPIQILRGYTNWARYTLQMHQKLLKQAGVYEAIYMSLFDYSCLSSSWLQGILEHWDSATNTCWIGPNEMTITLWDLYIISGLPILGVPYEECIPVDYDLFSRRPTGQQRRGEFVYSVGLHQSLRHYYHLCQQKKRGRGRRAIIYLDTWIESLLLPAALTTEFAHVHDPFNKRSHDLEQLSEDLFEPGLIDKLQPISVRGFSDNMLLVSFVATWLSYFVFPSQSRVFRPSTLLMASLIASGRRVSLAPAVLAQIYHNLGQICTTYGSGQCSVEIPWHYLHGWMHIHVAGAFSCPELPGYFTERHFPSLLQLARATSSTDRAQIWLFMFAPLRMTDRYRLIYRSPLGFLPLQCLGVPLVDSQSEKRTPTLLSRAVTQFGLVQATPLDGLPVVPGIVETRQLGSLPLSVRLEAASMTWAFLLRLGTGSRFYIQHMDAPTGISHLRLAWIRHTYSSFIEMGIRAYSRQVRRQRPSRYPSVPQGHTTIHKETSKLDDRRRKWSLVPTFRHGGPVVKDRPISPPTNRGHPRHRSSNDVPVSKYIPADLPSSPILVPDALPTPPGFPFSAFSTDQKLAISPSPLSDSTWVIVDDVPESSSPSVTAYLGDYYSSGSSDEIHLSGSELACFVSRIPSRARRYFGQRLSSRAHHIVTALRHLLLGVDLDDLSFSDLASFCVEASLLLDCAAASGLRDTDLETWEYVCRVVAFGLYQLHFVPEELAIGVPDGLEDVVRATWERMKRISVDHDFGLQALRRCQRDISAEQLELLEILAELRALRQRGMALLERRRDLRAAATYTEEEFTWIAAEVERLEQDLTSSTEEFDSLRHQLETTQTRQMMLQDRMFRIR</sequence>
<proteinExistence type="predicted"/>
<dbReference type="GO" id="GO:0010073">
    <property type="term" value="P:meristem maintenance"/>
    <property type="evidence" value="ECO:0007669"/>
    <property type="project" value="InterPro"/>
</dbReference>
<organism evidence="3 4">
    <name type="scientific">Dendrobium nobile</name>
    <name type="common">Orchid</name>
    <dbReference type="NCBI Taxonomy" id="94219"/>
    <lineage>
        <taxon>Eukaryota</taxon>
        <taxon>Viridiplantae</taxon>
        <taxon>Streptophyta</taxon>
        <taxon>Embryophyta</taxon>
        <taxon>Tracheophyta</taxon>
        <taxon>Spermatophyta</taxon>
        <taxon>Magnoliopsida</taxon>
        <taxon>Liliopsida</taxon>
        <taxon>Asparagales</taxon>
        <taxon>Orchidaceae</taxon>
        <taxon>Epidendroideae</taxon>
        <taxon>Malaxideae</taxon>
        <taxon>Dendrobiinae</taxon>
        <taxon>Dendrobium</taxon>
    </lineage>
</organism>
<protein>
    <recommendedName>
        <fullName evidence="2">Aminotransferase-like plant mobile domain-containing protein</fullName>
    </recommendedName>
</protein>
<reference evidence="3" key="1">
    <citation type="journal article" date="2022" name="Front. Genet.">
        <title>Chromosome-Scale Assembly of the Dendrobium nobile Genome Provides Insights Into the Molecular Mechanism of the Biosynthesis of the Medicinal Active Ingredient of Dendrobium.</title>
        <authorList>
            <person name="Xu Q."/>
            <person name="Niu S.-C."/>
            <person name="Li K.-L."/>
            <person name="Zheng P.-J."/>
            <person name="Zhang X.-J."/>
            <person name="Jia Y."/>
            <person name="Liu Y."/>
            <person name="Niu Y.-X."/>
            <person name="Yu L.-H."/>
            <person name="Chen D.-F."/>
            <person name="Zhang G.-Q."/>
        </authorList>
    </citation>
    <scope>NUCLEOTIDE SEQUENCE</scope>
    <source>
        <tissue evidence="3">Leaf</tissue>
    </source>
</reference>
<evidence type="ECO:0000313" key="3">
    <source>
        <dbReference type="EMBL" id="KAI0524941.1"/>
    </source>
</evidence>
<dbReference type="InterPro" id="IPR044824">
    <property type="entry name" value="MAIN-like"/>
</dbReference>
<dbReference type="Pfam" id="PF10536">
    <property type="entry name" value="PMD"/>
    <property type="match status" value="1"/>
</dbReference>
<dbReference type="OrthoDB" id="1572276at2759"/>
<keyword evidence="4" id="KW-1185">Reference proteome</keyword>
<dbReference type="EMBL" id="JAGYWB010000004">
    <property type="protein sequence ID" value="KAI0524941.1"/>
    <property type="molecule type" value="Genomic_DNA"/>
</dbReference>
<dbReference type="PANTHER" id="PTHR46033:SF80">
    <property type="entry name" value="PROTEIN MAIN-LIKE 2-LIKE"/>
    <property type="match status" value="1"/>
</dbReference>
<dbReference type="AlphaFoldDB" id="A0A8T3C5Q3"/>
<feature type="domain" description="Aminotransferase-like plant mobile" evidence="2">
    <location>
        <begin position="266"/>
        <end position="520"/>
    </location>
</feature>
<dbReference type="Proteomes" id="UP000829196">
    <property type="component" value="Unassembled WGS sequence"/>
</dbReference>
<evidence type="ECO:0000256" key="1">
    <source>
        <dbReference type="SAM" id="MobiDB-lite"/>
    </source>
</evidence>
<name>A0A8T3C5Q3_DENNO</name>
<evidence type="ECO:0000313" key="4">
    <source>
        <dbReference type="Proteomes" id="UP000829196"/>
    </source>
</evidence>
<accession>A0A8T3C5Q3</accession>
<dbReference type="SMR" id="A0A8T3C5Q3"/>
<evidence type="ECO:0000259" key="2">
    <source>
        <dbReference type="Pfam" id="PF10536"/>
    </source>
</evidence>
<gene>
    <name evidence="3" type="ORF">KFK09_004331</name>
</gene>
<dbReference type="InterPro" id="IPR019557">
    <property type="entry name" value="AminoTfrase-like_pln_mobile"/>
</dbReference>
<comment type="caution">
    <text evidence="3">The sequence shown here is derived from an EMBL/GenBank/DDBJ whole genome shotgun (WGS) entry which is preliminary data.</text>
</comment>